<dbReference type="Proteomes" id="UP000887013">
    <property type="component" value="Unassembled WGS sequence"/>
</dbReference>
<keyword evidence="4" id="KW-1185">Reference proteome</keyword>
<accession>A0A8X6PX41</accession>
<evidence type="ECO:0000313" key="4">
    <source>
        <dbReference type="Proteomes" id="UP000887013"/>
    </source>
</evidence>
<dbReference type="EMBL" id="BMAW01074960">
    <property type="protein sequence ID" value="GFT94405.1"/>
    <property type="molecule type" value="Genomic_DNA"/>
</dbReference>
<dbReference type="Pfam" id="PF13843">
    <property type="entry name" value="DDE_Tnp_1_7"/>
    <property type="match status" value="1"/>
</dbReference>
<organism evidence="2 4">
    <name type="scientific">Nephila pilipes</name>
    <name type="common">Giant wood spider</name>
    <name type="synonym">Nephila maculata</name>
    <dbReference type="NCBI Taxonomy" id="299642"/>
    <lineage>
        <taxon>Eukaryota</taxon>
        <taxon>Metazoa</taxon>
        <taxon>Ecdysozoa</taxon>
        <taxon>Arthropoda</taxon>
        <taxon>Chelicerata</taxon>
        <taxon>Arachnida</taxon>
        <taxon>Araneae</taxon>
        <taxon>Araneomorphae</taxon>
        <taxon>Entelegynae</taxon>
        <taxon>Araneoidea</taxon>
        <taxon>Nephilidae</taxon>
        <taxon>Nephila</taxon>
    </lineage>
</organism>
<evidence type="ECO:0000313" key="2">
    <source>
        <dbReference type="EMBL" id="GFT94405.1"/>
    </source>
</evidence>
<evidence type="ECO:0000259" key="1">
    <source>
        <dbReference type="Pfam" id="PF13843"/>
    </source>
</evidence>
<comment type="caution">
    <text evidence="2">The sequence shown here is derived from an EMBL/GenBank/DDBJ whole genome shotgun (WGS) entry which is preliminary data.</text>
</comment>
<dbReference type="PANTHER" id="PTHR46599:SF3">
    <property type="entry name" value="PIGGYBAC TRANSPOSABLE ELEMENT-DERIVED PROTEIN 4"/>
    <property type="match status" value="1"/>
</dbReference>
<protein>
    <submittedName>
        <fullName evidence="2">PiggyBac transposable element-derived protein 4</fullName>
    </submittedName>
</protein>
<dbReference type="AlphaFoldDB" id="A0A8X6PX41"/>
<dbReference type="PANTHER" id="PTHR46599">
    <property type="entry name" value="PIGGYBAC TRANSPOSABLE ELEMENT-DERIVED PROTEIN 4"/>
    <property type="match status" value="1"/>
</dbReference>
<dbReference type="InterPro" id="IPR029526">
    <property type="entry name" value="PGBD"/>
</dbReference>
<proteinExistence type="predicted"/>
<dbReference type="EMBL" id="BMAW01037653">
    <property type="protein sequence ID" value="GFU49330.1"/>
    <property type="molecule type" value="Genomic_DNA"/>
</dbReference>
<dbReference type="OrthoDB" id="6423043at2759"/>
<reference evidence="2" key="1">
    <citation type="submission" date="2020-08" db="EMBL/GenBank/DDBJ databases">
        <title>Multicomponent nature underlies the extraordinary mechanical properties of spider dragline silk.</title>
        <authorList>
            <person name="Kono N."/>
            <person name="Nakamura H."/>
            <person name="Mori M."/>
            <person name="Yoshida Y."/>
            <person name="Ohtoshi R."/>
            <person name="Malay A.D."/>
            <person name="Moran D.A.P."/>
            <person name="Tomita M."/>
            <person name="Numata K."/>
            <person name="Arakawa K."/>
        </authorList>
    </citation>
    <scope>NUCLEOTIDE SEQUENCE</scope>
</reference>
<evidence type="ECO:0000313" key="3">
    <source>
        <dbReference type="EMBL" id="GFU49330.1"/>
    </source>
</evidence>
<sequence>MNIYSGKETGGVQGTLMERVVSKLTETIRGKDMMLAFDRFFTSVHLMETLKFPAVGTCIKTRKDVPNFTTKLSKRGEAEFLVTKNGTMCVRWLDSKEVMMLSNCHKAKYAKVNCTMRDGSKEEFECPVAIEFYNKIMGGVDLVDQMANVYELDRKSCKCWEKIFFRLLMSTVVNSWIVYCKLKHRKIPLLDYIIPLTEALMASGKLNTQYQCRTGTGRPSKASRS</sequence>
<name>A0A8X6PX41_NEPPI</name>
<gene>
    <name evidence="2" type="primary">X975_08756</name>
    <name evidence="2" type="ORF">NPIL_412751</name>
    <name evidence="3" type="ORF">NPIL_96211</name>
</gene>
<feature type="domain" description="PiggyBac transposable element-derived protein" evidence="1">
    <location>
        <begin position="13"/>
        <end position="176"/>
    </location>
</feature>